<accession>A0A6B3NSM8</accession>
<protein>
    <submittedName>
        <fullName evidence="1">Fimbria/pilus outer membrane usher protein</fullName>
    </submittedName>
</protein>
<feature type="non-terminal residue" evidence="1">
    <location>
        <position position="1"/>
    </location>
</feature>
<dbReference type="PANTHER" id="PTHR30451:SF5">
    <property type="entry name" value="SLR0019 PROTEIN"/>
    <property type="match status" value="1"/>
</dbReference>
<organism evidence="1">
    <name type="scientific">Symploca sp. SIO1C4</name>
    <dbReference type="NCBI Taxonomy" id="2607765"/>
    <lineage>
        <taxon>Bacteria</taxon>
        <taxon>Bacillati</taxon>
        <taxon>Cyanobacteriota</taxon>
        <taxon>Cyanophyceae</taxon>
        <taxon>Coleofasciculales</taxon>
        <taxon>Coleofasciculaceae</taxon>
        <taxon>Symploca</taxon>
    </lineage>
</organism>
<evidence type="ECO:0000313" key="1">
    <source>
        <dbReference type="EMBL" id="NER32208.1"/>
    </source>
</evidence>
<dbReference type="InterPro" id="IPR042186">
    <property type="entry name" value="FimD_plug_dom"/>
</dbReference>
<name>A0A6B3NSM8_9CYAN</name>
<dbReference type="Gene3D" id="2.60.40.2610">
    <property type="entry name" value="Outer membrane usher protein FimD, plug domain"/>
    <property type="match status" value="1"/>
</dbReference>
<dbReference type="GO" id="GO:0016020">
    <property type="term" value="C:membrane"/>
    <property type="evidence" value="ECO:0007669"/>
    <property type="project" value="InterPro"/>
</dbReference>
<dbReference type="EMBL" id="JAAHFQ010001115">
    <property type="protein sequence ID" value="NER32208.1"/>
    <property type="molecule type" value="Genomic_DNA"/>
</dbReference>
<dbReference type="GO" id="GO:0009297">
    <property type="term" value="P:pilus assembly"/>
    <property type="evidence" value="ECO:0007669"/>
    <property type="project" value="InterPro"/>
</dbReference>
<dbReference type="AlphaFoldDB" id="A0A6B3NSM8"/>
<gene>
    <name evidence="1" type="ORF">F6J89_32560</name>
</gene>
<dbReference type="GO" id="GO:0015473">
    <property type="term" value="F:fimbrial usher porin activity"/>
    <property type="evidence" value="ECO:0007669"/>
    <property type="project" value="InterPro"/>
</dbReference>
<dbReference type="InterPro" id="IPR000015">
    <property type="entry name" value="Fimb_usher"/>
</dbReference>
<reference evidence="1" key="1">
    <citation type="submission" date="2019-11" db="EMBL/GenBank/DDBJ databases">
        <title>Genomic insights into an expanded diversity of filamentous marine cyanobacteria reveals the extraordinary biosynthetic potential of Moorea and Okeania.</title>
        <authorList>
            <person name="Ferreira Leao T."/>
            <person name="Wang M."/>
            <person name="Moss N."/>
            <person name="Da Silva R."/>
            <person name="Sanders J."/>
            <person name="Nurk S."/>
            <person name="Gurevich A."/>
            <person name="Humphrey G."/>
            <person name="Reher R."/>
            <person name="Zhu Q."/>
            <person name="Belda-Ferre P."/>
            <person name="Glukhov E."/>
            <person name="Rex R."/>
            <person name="Dorrestein P.C."/>
            <person name="Knight R."/>
            <person name="Pevzner P."/>
            <person name="Gerwick W.H."/>
            <person name="Gerwick L."/>
        </authorList>
    </citation>
    <scope>NUCLEOTIDE SEQUENCE</scope>
    <source>
        <strain evidence="1">SIO1C4</strain>
    </source>
</reference>
<sequence>FFTAPASSDDYTRLGADNPSQRAFSLSLEHRGSNFMSLGEIEPNNDFALDLVASYRQKLFGDINSNLQFRYRLARGRETDPYRLSLRLSRSFGNGLGVNLNLTHTQNQTGSDEQRVSLNFFRSFPQLGQSLQTSSNISSDGETTNQLTWNYTDSRTVGGVRTSLGATQNANSYDFTGRLSRTGYRFNFDLNHFYILPRNGQQTTRNITRFNFGTALVFAGGRFGWSRPIDNSFVLVVPHPGVSDQLIGINPSRDNFLARIDQLGPAVLPSVAPYLVSQVQIEAPDLPIGYDLGQSVFNILPTYSSGTLIQVGTDAKVFLRGVLKFSNGEPVSLLSGQITSLWDPDSKPLVLFTNRAGKFATEGLKPGHYQLRLFTENGEVLEFEIPEEAEGIYDIGTLVI</sequence>
<proteinExistence type="predicted"/>
<comment type="caution">
    <text evidence="1">The sequence shown here is derived from an EMBL/GenBank/DDBJ whole genome shotgun (WGS) entry which is preliminary data.</text>
</comment>
<dbReference type="PANTHER" id="PTHR30451">
    <property type="entry name" value="OUTER MEMBRANE USHER PROTEIN"/>
    <property type="match status" value="1"/>
</dbReference>
<dbReference type="Pfam" id="PF00577">
    <property type="entry name" value="Usher"/>
    <property type="match status" value="1"/>
</dbReference>